<dbReference type="RefSeq" id="WP_110817997.1">
    <property type="nucleotide sequence ID" value="NZ_QJTX01000006.1"/>
</dbReference>
<name>A0A3M3ULL3_PSESJ</name>
<dbReference type="Gene3D" id="3.40.50.300">
    <property type="entry name" value="P-loop containing nucleotide triphosphate hydrolases"/>
    <property type="match status" value="1"/>
</dbReference>
<proteinExistence type="predicted"/>
<gene>
    <name evidence="2" type="ORF">ALQ44_04962</name>
</gene>
<protein>
    <recommendedName>
        <fullName evidence="1">Protein CR006 P-loop domain-containing protein</fullName>
    </recommendedName>
</protein>
<dbReference type="AlphaFoldDB" id="A0A3M3ULL3"/>
<accession>A0A3M3ULL3</accession>
<sequence length="717" mass="81775">MIKNIVLRKVSSYDPKVDSTIGPLTRVNIFYGQNGTGKTTISNFLQDPNALAYKACRADPIGGEREVLVYNHAFMEQNFHASVQPGVFTLNEGNIEAEAVLKVAEDAIRALSDQEQTETADGKDLKTAQEALSMVLKDTVWLLKKPFDSGALNYCFGGINTKDRLMEKVVPLKFEATVDTFESLAAEASELQSASDTELDSIASFSFSADDIETKSIFQEPIAGSGDSYLSTLIQELGNSDWIKQSYKFFAKSNEHCPFCQQILPNDFYEQLEKVFDKTYELRIAELLALEARYKSGVNQLLVQLEKPQYQIKSFLVHLVNLKLALQQNIQCIEAKVASPSAPVTLVATATLVADLNAVVQVEQNKIDAINLRIKDKKSHLEQIKKRFWNRFRGSCDAMIINKAKEHREYDEKLSVKRDAVRQIRDQIKGHQEAVLESRAKITNIDQAVLSINGWLGLLGLQGFELVREEGEIPQYRLHRPDNQSDVFKTLSEGEKTLISFLYFLEVCNGDLDEKTSKLKSNRIIVIDDPISSLSHNYIYDIASLIRRQILNPRAKFKQVFILTHNLFFFHEMIKLMQEDKQEKTLALFRITKAQFSSVATMQEKEIQNDYQSFWQTIKDAMAGRASTNVIPNMMRNILEYYFTFVHRQDSLRKALTELADENPEFSALFRYINRESHSDAVNLTDFGEIDSAQYVVRFRDVFVKTNFESHFDKMMS</sequence>
<evidence type="ECO:0000259" key="1">
    <source>
        <dbReference type="Pfam" id="PF13166"/>
    </source>
</evidence>
<evidence type="ECO:0000313" key="2">
    <source>
        <dbReference type="EMBL" id="RMO34156.1"/>
    </source>
</evidence>
<organism evidence="2 3">
    <name type="scientific">Pseudomonas syringae pv. pisi</name>
    <dbReference type="NCBI Taxonomy" id="59510"/>
    <lineage>
        <taxon>Bacteria</taxon>
        <taxon>Pseudomonadati</taxon>
        <taxon>Pseudomonadota</taxon>
        <taxon>Gammaproteobacteria</taxon>
        <taxon>Pseudomonadales</taxon>
        <taxon>Pseudomonadaceae</taxon>
        <taxon>Pseudomonas</taxon>
        <taxon>Pseudomonas syringae</taxon>
    </lineage>
</organism>
<dbReference type="EMBL" id="RBPQ01000003">
    <property type="protein sequence ID" value="RMO34156.1"/>
    <property type="molecule type" value="Genomic_DNA"/>
</dbReference>
<dbReference type="SUPFAM" id="SSF52540">
    <property type="entry name" value="P-loop containing nucleoside triphosphate hydrolases"/>
    <property type="match status" value="1"/>
</dbReference>
<dbReference type="InterPro" id="IPR027417">
    <property type="entry name" value="P-loop_NTPase"/>
</dbReference>
<evidence type="ECO:0000313" key="3">
    <source>
        <dbReference type="Proteomes" id="UP000276886"/>
    </source>
</evidence>
<dbReference type="InterPro" id="IPR026866">
    <property type="entry name" value="CR006_AAA"/>
</dbReference>
<feature type="domain" description="Protein CR006 P-loop" evidence="1">
    <location>
        <begin position="11"/>
        <end position="703"/>
    </location>
</feature>
<dbReference type="Pfam" id="PF13166">
    <property type="entry name" value="AAA_13"/>
    <property type="match status" value="1"/>
</dbReference>
<reference evidence="2 3" key="1">
    <citation type="submission" date="2018-08" db="EMBL/GenBank/DDBJ databases">
        <title>Recombination of ecologically and evolutionarily significant loci maintains genetic cohesion in the Pseudomonas syringae species complex.</title>
        <authorList>
            <person name="Dillon M."/>
            <person name="Thakur S."/>
            <person name="Almeida R.N.D."/>
            <person name="Weir B.S."/>
            <person name="Guttman D.S."/>
        </authorList>
    </citation>
    <scope>NUCLEOTIDE SEQUENCE [LARGE SCALE GENOMIC DNA]</scope>
    <source>
        <strain evidence="2 3">ICMP 2788</strain>
    </source>
</reference>
<dbReference type="Proteomes" id="UP000276886">
    <property type="component" value="Unassembled WGS sequence"/>
</dbReference>
<comment type="caution">
    <text evidence="2">The sequence shown here is derived from an EMBL/GenBank/DDBJ whole genome shotgun (WGS) entry which is preliminary data.</text>
</comment>